<evidence type="ECO:0000313" key="2">
    <source>
        <dbReference type="EMBL" id="WNL50407.1"/>
    </source>
</evidence>
<protein>
    <submittedName>
        <fullName evidence="2">Uncharacterized protein</fullName>
    </submittedName>
</protein>
<gene>
    <name evidence="2" type="ORF">MarDSR_368</name>
</gene>
<reference evidence="2" key="1">
    <citation type="submission" date="2023-07" db="EMBL/GenBank/DDBJ databases">
        <authorList>
            <person name="Xia Y."/>
        </authorList>
    </citation>
    <scope>NUCLEOTIDE SEQUENCE</scope>
    <source>
        <strain evidence="2">E</strain>
    </source>
</reference>
<sequence>MPTPSIKIQSKVFSQRKGQINIVETIRNNMSRSNKSQKSSPSHSVALKDFDVDKLVVKKVVTKKGKVSYEVIEVAYKYPDGKEEPLKIKLPRCFTFGLKNVYTYQAPKTPENIKPGEFEFALVPYSKSWATSPTENDILLDKVEREIIDKVRAVSSKDDGVAEKLQKKLKKKNPDYKDADDCGVSPIFSWQREDKKEGDTRKTRPIDPTKQKILNTKTVSSRGGNGKPVTMYTVFRAPRKVKPLDYKTLIGKSGDAAACVTIEGFFVKDNAKLCPQCKLYDAVFTEKAREYVPEADDGEFSDEEEGEEKEEDAEFSESEEEETLDD</sequence>
<feature type="region of interest" description="Disordered" evidence="1">
    <location>
        <begin position="291"/>
        <end position="326"/>
    </location>
</feature>
<name>A0AA96EMF7_9VIRU</name>
<dbReference type="InterPro" id="IPR024416">
    <property type="entry name" value="DUF2738"/>
</dbReference>
<organism evidence="2">
    <name type="scientific">Marseillevirus sp</name>
    <dbReference type="NCBI Taxonomy" id="2809551"/>
    <lineage>
        <taxon>Viruses</taxon>
        <taxon>Varidnaviria</taxon>
        <taxon>Bamfordvirae</taxon>
        <taxon>Nucleocytoviricota</taxon>
        <taxon>Megaviricetes</taxon>
        <taxon>Pimascovirales</taxon>
        <taxon>Pimascovirales incertae sedis</taxon>
        <taxon>Marseilleviridae</taxon>
        <taxon>Marseillevirus</taxon>
    </lineage>
</organism>
<accession>A0AA96EMF7</accession>
<feature type="compositionally biased region" description="Acidic residues" evidence="1">
    <location>
        <begin position="293"/>
        <end position="326"/>
    </location>
</feature>
<dbReference type="EMBL" id="OR343189">
    <property type="protein sequence ID" value="WNL50407.1"/>
    <property type="molecule type" value="Genomic_DNA"/>
</dbReference>
<proteinExistence type="predicted"/>
<dbReference type="Pfam" id="PF10927">
    <property type="entry name" value="DUF2738"/>
    <property type="match status" value="1"/>
</dbReference>
<evidence type="ECO:0000256" key="1">
    <source>
        <dbReference type="SAM" id="MobiDB-lite"/>
    </source>
</evidence>